<keyword evidence="2" id="KW-1185">Reference proteome</keyword>
<name>A0A1H5ZB49_9RHOB</name>
<dbReference type="Pfam" id="PF07309">
    <property type="entry name" value="FlaF"/>
    <property type="match status" value="1"/>
</dbReference>
<dbReference type="AlphaFoldDB" id="A0A1H5ZB49"/>
<accession>A0A1H5ZB49</accession>
<proteinExistence type="predicted"/>
<dbReference type="Proteomes" id="UP000236752">
    <property type="component" value="Unassembled WGS sequence"/>
</dbReference>
<keyword evidence="1" id="KW-0969">Cilium</keyword>
<protein>
    <submittedName>
        <fullName evidence="1">Flagellar protein FlaF</fullName>
    </submittedName>
</protein>
<dbReference type="InterPro" id="IPR010845">
    <property type="entry name" value="FlaF"/>
</dbReference>
<reference evidence="1 2" key="1">
    <citation type="submission" date="2016-10" db="EMBL/GenBank/DDBJ databases">
        <authorList>
            <person name="de Groot N.N."/>
        </authorList>
    </citation>
    <scope>NUCLEOTIDE SEQUENCE [LARGE SCALE GENOMIC DNA]</scope>
    <source>
        <strain evidence="1 2">DSM 26915</strain>
    </source>
</reference>
<dbReference type="EMBL" id="FNUZ01000003">
    <property type="protein sequence ID" value="SEG33294.1"/>
    <property type="molecule type" value="Genomic_DNA"/>
</dbReference>
<dbReference type="OrthoDB" id="9808944at2"/>
<keyword evidence="1" id="KW-0282">Flagellum</keyword>
<organism evidence="1 2">
    <name type="scientific">Thalassococcus halodurans</name>
    <dbReference type="NCBI Taxonomy" id="373675"/>
    <lineage>
        <taxon>Bacteria</taxon>
        <taxon>Pseudomonadati</taxon>
        <taxon>Pseudomonadota</taxon>
        <taxon>Alphaproteobacteria</taxon>
        <taxon>Rhodobacterales</taxon>
        <taxon>Roseobacteraceae</taxon>
        <taxon>Thalassococcus</taxon>
    </lineage>
</organism>
<dbReference type="NCBIfam" id="NF009435">
    <property type="entry name" value="PRK12794.1"/>
    <property type="match status" value="1"/>
</dbReference>
<dbReference type="GO" id="GO:0044781">
    <property type="term" value="P:bacterial-type flagellum organization"/>
    <property type="evidence" value="ECO:0007669"/>
    <property type="project" value="InterPro"/>
</dbReference>
<keyword evidence="1" id="KW-0966">Cell projection</keyword>
<gene>
    <name evidence="1" type="ORF">SAMN04488045_2509</name>
</gene>
<dbReference type="RefSeq" id="WP_160006861.1">
    <property type="nucleotide sequence ID" value="NZ_FNUZ01000003.1"/>
</dbReference>
<evidence type="ECO:0000313" key="2">
    <source>
        <dbReference type="Proteomes" id="UP000236752"/>
    </source>
</evidence>
<sequence>MNAVANAKYGYSSFSNATRSEQSIEYDIIARVTAELDAASKIQGNDFSAFVKALSNNRRLWVLLASDVAHPSNRLPKPLKAQIFYLSQFVEQKSREVLRDRGDVAPLIEVNRSLLNGLGQQGAKR</sequence>
<evidence type="ECO:0000313" key="1">
    <source>
        <dbReference type="EMBL" id="SEG33294.1"/>
    </source>
</evidence>